<organism evidence="1 2">
    <name type="scientific">Populus trichocarpa</name>
    <name type="common">Western balsam poplar</name>
    <name type="synonym">Populus balsamifera subsp. trichocarpa</name>
    <dbReference type="NCBI Taxonomy" id="3694"/>
    <lineage>
        <taxon>Eukaryota</taxon>
        <taxon>Viridiplantae</taxon>
        <taxon>Streptophyta</taxon>
        <taxon>Embryophyta</taxon>
        <taxon>Tracheophyta</taxon>
        <taxon>Spermatophyta</taxon>
        <taxon>Magnoliopsida</taxon>
        <taxon>eudicotyledons</taxon>
        <taxon>Gunneridae</taxon>
        <taxon>Pentapetalae</taxon>
        <taxon>rosids</taxon>
        <taxon>fabids</taxon>
        <taxon>Malpighiales</taxon>
        <taxon>Salicaceae</taxon>
        <taxon>Saliceae</taxon>
        <taxon>Populus</taxon>
    </lineage>
</organism>
<sequence>MPSIKSLRLCCCKIIEIARIPIKFKTSISVPRSKPDFPRGKLKEIQEQVCRGVPKLPAAVHSKSLLSQIFHSQKHRDTKKTL</sequence>
<dbReference type="EMBL" id="CM009290">
    <property type="protein sequence ID" value="RQO85320.1"/>
    <property type="molecule type" value="Genomic_DNA"/>
</dbReference>
<keyword evidence="2" id="KW-1185">Reference proteome</keyword>
<dbReference type="InParanoid" id="A0A3N7EKJ8"/>
<name>A0A3N7EKJ8_POPTR</name>
<evidence type="ECO:0000313" key="1">
    <source>
        <dbReference type="EMBL" id="RQO85320.1"/>
    </source>
</evidence>
<reference evidence="1 2" key="1">
    <citation type="journal article" date="2006" name="Science">
        <title>The genome of black cottonwood, Populus trichocarpa (Torr. &amp; Gray).</title>
        <authorList>
            <person name="Tuskan G.A."/>
            <person name="Difazio S."/>
            <person name="Jansson S."/>
            <person name="Bohlmann J."/>
            <person name="Grigoriev I."/>
            <person name="Hellsten U."/>
            <person name="Putnam N."/>
            <person name="Ralph S."/>
            <person name="Rombauts S."/>
            <person name="Salamov A."/>
            <person name="Schein J."/>
            <person name="Sterck L."/>
            <person name="Aerts A."/>
            <person name="Bhalerao R.R."/>
            <person name="Bhalerao R.P."/>
            <person name="Blaudez D."/>
            <person name="Boerjan W."/>
            <person name="Brun A."/>
            <person name="Brunner A."/>
            <person name="Busov V."/>
            <person name="Campbell M."/>
            <person name="Carlson J."/>
            <person name="Chalot M."/>
            <person name="Chapman J."/>
            <person name="Chen G.L."/>
            <person name="Cooper D."/>
            <person name="Coutinho P.M."/>
            <person name="Couturier J."/>
            <person name="Covert S."/>
            <person name="Cronk Q."/>
            <person name="Cunningham R."/>
            <person name="Davis J."/>
            <person name="Degroeve S."/>
            <person name="Dejardin A."/>
            <person name="Depamphilis C."/>
            <person name="Detter J."/>
            <person name="Dirks B."/>
            <person name="Dubchak I."/>
            <person name="Duplessis S."/>
            <person name="Ehlting J."/>
            <person name="Ellis B."/>
            <person name="Gendler K."/>
            <person name="Goodstein D."/>
            <person name="Gribskov M."/>
            <person name="Grimwood J."/>
            <person name="Groover A."/>
            <person name="Gunter L."/>
            <person name="Hamberger B."/>
            <person name="Heinze B."/>
            <person name="Helariutta Y."/>
            <person name="Henrissat B."/>
            <person name="Holligan D."/>
            <person name="Holt R."/>
            <person name="Huang W."/>
            <person name="Islam-Faridi N."/>
            <person name="Jones S."/>
            <person name="Jones-Rhoades M."/>
            <person name="Jorgensen R."/>
            <person name="Joshi C."/>
            <person name="Kangasjarvi J."/>
            <person name="Karlsson J."/>
            <person name="Kelleher C."/>
            <person name="Kirkpatrick R."/>
            <person name="Kirst M."/>
            <person name="Kohler A."/>
            <person name="Kalluri U."/>
            <person name="Larimer F."/>
            <person name="Leebens-Mack J."/>
            <person name="Leple J.C."/>
            <person name="Locascio P."/>
            <person name="Lou Y."/>
            <person name="Lucas S."/>
            <person name="Martin F."/>
            <person name="Montanini B."/>
            <person name="Napoli C."/>
            <person name="Nelson D.R."/>
            <person name="Nelson C."/>
            <person name="Nieminen K."/>
            <person name="Nilsson O."/>
            <person name="Pereda V."/>
            <person name="Peter G."/>
            <person name="Philippe R."/>
            <person name="Pilate G."/>
            <person name="Poliakov A."/>
            <person name="Razumovskaya J."/>
            <person name="Richardson P."/>
            <person name="Rinaldi C."/>
            <person name="Ritland K."/>
            <person name="Rouze P."/>
            <person name="Ryaboy D."/>
            <person name="Schmutz J."/>
            <person name="Schrader J."/>
            <person name="Segerman B."/>
            <person name="Shin H."/>
            <person name="Siddiqui A."/>
            <person name="Sterky F."/>
            <person name="Terry A."/>
            <person name="Tsai C.J."/>
            <person name="Uberbacher E."/>
            <person name="Unneberg P."/>
            <person name="Vahala J."/>
            <person name="Wall K."/>
            <person name="Wessler S."/>
            <person name="Yang G."/>
            <person name="Yin T."/>
            <person name="Douglas C."/>
            <person name="Marra M."/>
            <person name="Sandberg G."/>
            <person name="Van de Peer Y."/>
            <person name="Rokhsar D."/>
        </authorList>
    </citation>
    <scope>NUCLEOTIDE SEQUENCE [LARGE SCALE GENOMIC DNA]</scope>
    <source>
        <strain evidence="2">cv. Nisqually</strain>
    </source>
</reference>
<proteinExistence type="predicted"/>
<evidence type="ECO:0000313" key="2">
    <source>
        <dbReference type="Proteomes" id="UP000006729"/>
    </source>
</evidence>
<dbReference type="Proteomes" id="UP000006729">
    <property type="component" value="Chromosome 1"/>
</dbReference>
<protein>
    <submittedName>
        <fullName evidence="1">Uncharacterized protein</fullName>
    </submittedName>
</protein>
<accession>A0A3N7EKJ8</accession>
<dbReference type="AlphaFoldDB" id="A0A3N7EKJ8"/>
<gene>
    <name evidence="1" type="ORF">POPTR_001G249950</name>
</gene>